<name>A0A1I8JPY4_9PLAT</name>
<dbReference type="AlphaFoldDB" id="A0A1I8JPY4"/>
<feature type="compositionally biased region" description="Low complexity" evidence="1">
    <location>
        <begin position="38"/>
        <end position="55"/>
    </location>
</feature>
<evidence type="ECO:0000313" key="2">
    <source>
        <dbReference type="Proteomes" id="UP000095280"/>
    </source>
</evidence>
<accession>A0A1I8JPY4</accession>
<organism evidence="2 3">
    <name type="scientific">Macrostomum lignano</name>
    <dbReference type="NCBI Taxonomy" id="282301"/>
    <lineage>
        <taxon>Eukaryota</taxon>
        <taxon>Metazoa</taxon>
        <taxon>Spiralia</taxon>
        <taxon>Lophotrochozoa</taxon>
        <taxon>Platyhelminthes</taxon>
        <taxon>Rhabditophora</taxon>
        <taxon>Macrostomorpha</taxon>
        <taxon>Macrostomida</taxon>
        <taxon>Macrostomidae</taxon>
        <taxon>Macrostomum</taxon>
    </lineage>
</organism>
<feature type="region of interest" description="Disordered" evidence="1">
    <location>
        <begin position="115"/>
        <end position="173"/>
    </location>
</feature>
<evidence type="ECO:0000313" key="3">
    <source>
        <dbReference type="WBParaSite" id="snap_masked-unitig_29886-processed-gene-0.0-mRNA-1"/>
    </source>
</evidence>
<feature type="region of interest" description="Disordered" evidence="1">
    <location>
        <begin position="33"/>
        <end position="58"/>
    </location>
</feature>
<dbReference type="Proteomes" id="UP000095280">
    <property type="component" value="Unplaced"/>
</dbReference>
<sequence>SRPGLSAGTRWLWCSNRWTFGFHGISRLARLRRRPKVPAQRQSPQAQAQHQQQSADVEREFQAAMQFYSRGGGSGGAKTAKALLKSFNGSVSRANRRCARSSSFRRVDNSTDCWRLSAGRPPPSPSIRRPRRRQRRFCEKAAAAAGVPSDLGDARGRRPTGSAGPRLGRRRAEHHGTACPCRRLLAEQPPHLGVRQPVATCLIDCSACGEPLVGPAFSQRSTRSPSHQPRKAVFPRFAPPQPGSEPSHPDRLELVERRARASGVTRSSIWRPAQA</sequence>
<protein>
    <submittedName>
        <fullName evidence="3">DUF4817 domain-containing protein</fullName>
    </submittedName>
</protein>
<evidence type="ECO:0000256" key="1">
    <source>
        <dbReference type="SAM" id="MobiDB-lite"/>
    </source>
</evidence>
<keyword evidence="2" id="KW-1185">Reference proteome</keyword>
<reference evidence="3" key="1">
    <citation type="submission" date="2016-11" db="UniProtKB">
        <authorList>
            <consortium name="WormBaseParasite"/>
        </authorList>
    </citation>
    <scope>IDENTIFICATION</scope>
</reference>
<dbReference type="WBParaSite" id="snap_masked-unitig_29886-processed-gene-0.0-mRNA-1">
    <property type="protein sequence ID" value="snap_masked-unitig_29886-processed-gene-0.0-mRNA-1"/>
    <property type="gene ID" value="snap_masked-unitig_29886-processed-gene-0.0"/>
</dbReference>
<feature type="region of interest" description="Disordered" evidence="1">
    <location>
        <begin position="217"/>
        <end position="251"/>
    </location>
</feature>
<feature type="compositionally biased region" description="Polar residues" evidence="1">
    <location>
        <begin position="218"/>
        <end position="227"/>
    </location>
</feature>
<proteinExistence type="predicted"/>